<organism evidence="2 3">
    <name type="scientific">Mycena pura</name>
    <dbReference type="NCBI Taxonomy" id="153505"/>
    <lineage>
        <taxon>Eukaryota</taxon>
        <taxon>Fungi</taxon>
        <taxon>Dikarya</taxon>
        <taxon>Basidiomycota</taxon>
        <taxon>Agaricomycotina</taxon>
        <taxon>Agaricomycetes</taxon>
        <taxon>Agaricomycetidae</taxon>
        <taxon>Agaricales</taxon>
        <taxon>Marasmiineae</taxon>
        <taxon>Mycenaceae</taxon>
        <taxon>Mycena</taxon>
    </lineage>
</organism>
<feature type="non-terminal residue" evidence="2">
    <location>
        <position position="153"/>
    </location>
</feature>
<name>A0AAD6VHN5_9AGAR</name>
<evidence type="ECO:0000313" key="2">
    <source>
        <dbReference type="EMBL" id="KAJ7213184.1"/>
    </source>
</evidence>
<accession>A0AAD6VHN5</accession>
<evidence type="ECO:0000256" key="1">
    <source>
        <dbReference type="SAM" id="MobiDB-lite"/>
    </source>
</evidence>
<evidence type="ECO:0000313" key="3">
    <source>
        <dbReference type="Proteomes" id="UP001219525"/>
    </source>
</evidence>
<sequence length="153" mass="16763">MVQGFPVSQRDPPALHRTLVKCLNKYGLTFATVNPSTALLQQMPLWHHPGEDSTKRQENNGRAARCMRANHAALTIGDGLDIALRMRDPLHSNQATCACDRCEADRTSHGCSDPHACVTKAASRLKQIHPRWIPKPDHGDDESVPIAPDGSGE</sequence>
<keyword evidence="3" id="KW-1185">Reference proteome</keyword>
<proteinExistence type="predicted"/>
<gene>
    <name evidence="2" type="ORF">GGX14DRAFT_361340</name>
</gene>
<protein>
    <submittedName>
        <fullName evidence="2">Uncharacterized protein</fullName>
    </submittedName>
</protein>
<feature type="region of interest" description="Disordered" evidence="1">
    <location>
        <begin position="131"/>
        <end position="153"/>
    </location>
</feature>
<comment type="caution">
    <text evidence="2">The sequence shown here is derived from an EMBL/GenBank/DDBJ whole genome shotgun (WGS) entry which is preliminary data.</text>
</comment>
<dbReference type="Proteomes" id="UP001219525">
    <property type="component" value="Unassembled WGS sequence"/>
</dbReference>
<dbReference type="AlphaFoldDB" id="A0AAD6VHN5"/>
<reference evidence="2" key="1">
    <citation type="submission" date="2023-03" db="EMBL/GenBank/DDBJ databases">
        <title>Massive genome expansion in bonnet fungi (Mycena s.s.) driven by repeated elements and novel gene families across ecological guilds.</title>
        <authorList>
            <consortium name="Lawrence Berkeley National Laboratory"/>
            <person name="Harder C.B."/>
            <person name="Miyauchi S."/>
            <person name="Viragh M."/>
            <person name="Kuo A."/>
            <person name="Thoen E."/>
            <person name="Andreopoulos B."/>
            <person name="Lu D."/>
            <person name="Skrede I."/>
            <person name="Drula E."/>
            <person name="Henrissat B."/>
            <person name="Morin E."/>
            <person name="Kohler A."/>
            <person name="Barry K."/>
            <person name="LaButti K."/>
            <person name="Morin E."/>
            <person name="Salamov A."/>
            <person name="Lipzen A."/>
            <person name="Mereny Z."/>
            <person name="Hegedus B."/>
            <person name="Baldrian P."/>
            <person name="Stursova M."/>
            <person name="Weitz H."/>
            <person name="Taylor A."/>
            <person name="Grigoriev I.V."/>
            <person name="Nagy L.G."/>
            <person name="Martin F."/>
            <person name="Kauserud H."/>
        </authorList>
    </citation>
    <scope>NUCLEOTIDE SEQUENCE</scope>
    <source>
        <strain evidence="2">9144</strain>
    </source>
</reference>
<dbReference type="EMBL" id="JARJCW010000022">
    <property type="protein sequence ID" value="KAJ7213184.1"/>
    <property type="molecule type" value="Genomic_DNA"/>
</dbReference>